<evidence type="ECO:0000313" key="2">
    <source>
        <dbReference type="EMBL" id="HIZ39157.1"/>
    </source>
</evidence>
<keyword evidence="1" id="KW-0812">Transmembrane</keyword>
<sequence>MFDLFIQCNIKILLVLVAFGFIMGRARQSAWRNFSKNARGYFLLDFFNLIGTPVHELSHLIFALLFGYHIDKVCLYRRIKTAKKNGGTLGYVKMHYEGQGLFHSLRRDTGLFFIGIGPLLLPPFLLFLGGQFLPDNLQALPAAFQNGTDSFFKALQQLGSADIIIMFAYLYVIISVSMNMELSRQDLHMAAGGLLMLELLFLLLSVCAHFFGWNPGAFIDFLFQWNLLIASIGIICCLTFNLISLISS</sequence>
<reference evidence="2" key="1">
    <citation type="journal article" date="2021" name="PeerJ">
        <title>Extensive microbial diversity within the chicken gut microbiome revealed by metagenomics and culture.</title>
        <authorList>
            <person name="Gilroy R."/>
            <person name="Ravi A."/>
            <person name="Getino M."/>
            <person name="Pursley I."/>
            <person name="Horton D.L."/>
            <person name="Alikhan N.F."/>
            <person name="Baker D."/>
            <person name="Gharbi K."/>
            <person name="Hall N."/>
            <person name="Watson M."/>
            <person name="Adriaenssens E.M."/>
            <person name="Foster-Nyarko E."/>
            <person name="Jarju S."/>
            <person name="Secka A."/>
            <person name="Antonio M."/>
            <person name="Oren A."/>
            <person name="Chaudhuri R.R."/>
            <person name="La Ragione R."/>
            <person name="Hildebrand F."/>
            <person name="Pallen M.J."/>
        </authorList>
    </citation>
    <scope>NUCLEOTIDE SEQUENCE</scope>
    <source>
        <strain evidence="2">CHK179-28034</strain>
    </source>
</reference>
<proteinExistence type="predicted"/>
<keyword evidence="1" id="KW-0472">Membrane</keyword>
<dbReference type="AlphaFoldDB" id="A0A9D2J7P1"/>
<accession>A0A9D2J7P1</accession>
<dbReference type="Proteomes" id="UP000824049">
    <property type="component" value="Unassembled WGS sequence"/>
</dbReference>
<dbReference type="EMBL" id="DXBR01000042">
    <property type="protein sequence ID" value="HIZ39157.1"/>
    <property type="molecule type" value="Genomic_DNA"/>
</dbReference>
<evidence type="ECO:0000313" key="3">
    <source>
        <dbReference type="Proteomes" id="UP000824049"/>
    </source>
</evidence>
<protein>
    <submittedName>
        <fullName evidence="2">Uncharacterized protein</fullName>
    </submittedName>
</protein>
<reference evidence="2" key="2">
    <citation type="submission" date="2021-04" db="EMBL/GenBank/DDBJ databases">
        <authorList>
            <person name="Gilroy R."/>
        </authorList>
    </citation>
    <scope>NUCLEOTIDE SEQUENCE</scope>
    <source>
        <strain evidence="2">CHK179-28034</strain>
    </source>
</reference>
<feature type="transmembrane region" description="Helical" evidence="1">
    <location>
        <begin position="154"/>
        <end position="177"/>
    </location>
</feature>
<feature type="transmembrane region" description="Helical" evidence="1">
    <location>
        <begin position="189"/>
        <end position="211"/>
    </location>
</feature>
<organism evidence="2 3">
    <name type="scientific">Candidatus Anaerobutyricum stercoris</name>
    <dbReference type="NCBI Taxonomy" id="2838457"/>
    <lineage>
        <taxon>Bacteria</taxon>
        <taxon>Bacillati</taxon>
        <taxon>Bacillota</taxon>
        <taxon>Clostridia</taxon>
        <taxon>Lachnospirales</taxon>
        <taxon>Lachnospiraceae</taxon>
        <taxon>Anaerobutyricum</taxon>
    </lineage>
</organism>
<evidence type="ECO:0000256" key="1">
    <source>
        <dbReference type="SAM" id="Phobius"/>
    </source>
</evidence>
<feature type="transmembrane region" description="Helical" evidence="1">
    <location>
        <begin position="111"/>
        <end position="134"/>
    </location>
</feature>
<name>A0A9D2J7P1_9FIRM</name>
<feature type="transmembrane region" description="Helical" evidence="1">
    <location>
        <begin position="50"/>
        <end position="70"/>
    </location>
</feature>
<feature type="transmembrane region" description="Helical" evidence="1">
    <location>
        <begin position="223"/>
        <end position="246"/>
    </location>
</feature>
<gene>
    <name evidence="2" type="ORF">H9968_04400</name>
</gene>
<keyword evidence="1" id="KW-1133">Transmembrane helix</keyword>
<comment type="caution">
    <text evidence="2">The sequence shown here is derived from an EMBL/GenBank/DDBJ whole genome shotgun (WGS) entry which is preliminary data.</text>
</comment>